<name>A0A934IKW0_9HYPH</name>
<dbReference type="AlphaFoldDB" id="A0A934IKW0"/>
<feature type="domain" description="Amidohydrolase-related" evidence="1">
    <location>
        <begin position="2"/>
        <end position="253"/>
    </location>
</feature>
<reference evidence="2" key="1">
    <citation type="submission" date="2020-12" db="EMBL/GenBank/DDBJ databases">
        <title>Bacterial taxonomy.</title>
        <authorList>
            <person name="Pan X."/>
        </authorList>
    </citation>
    <scope>NUCLEOTIDE SEQUENCE</scope>
    <source>
        <strain evidence="2">B2012</strain>
    </source>
</reference>
<dbReference type="PANTHER" id="PTHR35563">
    <property type="entry name" value="BARREL METAL-DEPENDENT HYDROLASE, PUTATIVE (AFU_ORTHOLOGUE AFUA_1G16240)-RELATED"/>
    <property type="match status" value="1"/>
</dbReference>
<dbReference type="Gene3D" id="3.20.20.140">
    <property type="entry name" value="Metal-dependent hydrolases"/>
    <property type="match status" value="1"/>
</dbReference>
<dbReference type="PANTHER" id="PTHR35563:SF2">
    <property type="entry name" value="BARREL METAL-DEPENDENT HYDROLASE, PUTATIVE (AFU_ORTHOLOGUE AFUA_1G16240)-RELATED"/>
    <property type="match status" value="1"/>
</dbReference>
<dbReference type="RefSeq" id="WP_198880112.1">
    <property type="nucleotide sequence ID" value="NZ_JAEKJA010000001.1"/>
</dbReference>
<dbReference type="EMBL" id="JAEKJA010000001">
    <property type="protein sequence ID" value="MBJ3774216.1"/>
    <property type="molecule type" value="Genomic_DNA"/>
</dbReference>
<dbReference type="GO" id="GO:0016787">
    <property type="term" value="F:hydrolase activity"/>
    <property type="evidence" value="ECO:0007669"/>
    <property type="project" value="InterPro"/>
</dbReference>
<gene>
    <name evidence="2" type="ORF">JCR33_00855</name>
</gene>
<dbReference type="Pfam" id="PF04909">
    <property type="entry name" value="Amidohydro_2"/>
    <property type="match status" value="1"/>
</dbReference>
<keyword evidence="3" id="KW-1185">Reference proteome</keyword>
<dbReference type="SUPFAM" id="SSF51556">
    <property type="entry name" value="Metallo-dependent hydrolases"/>
    <property type="match status" value="1"/>
</dbReference>
<evidence type="ECO:0000313" key="3">
    <source>
        <dbReference type="Proteomes" id="UP000609531"/>
    </source>
</evidence>
<sequence>MIDTHLHILDPARFPYPLASKGYVPAPHESATAADVLAVLAAHGVERAIAVQPTVYGTDNTALLAEVDRRPTRFRAVVMAEPGDVARLCRRPGVAGLRLNLADFRGQAAESAAAAGRIALREGKVVILQARPDALPALVDALGDGPVVLDHLGRVDLTVPGGADEVKALAARPETYLKVSAPFRVAGAIAGGAPSPSLTDLVAAFPPARRLWGSDYPFINAGTRPTYAEVVAFGRAVLDMDVATRTAARLFGFDD</sequence>
<proteinExistence type="predicted"/>
<dbReference type="InterPro" id="IPR032466">
    <property type="entry name" value="Metal_Hydrolase"/>
</dbReference>
<dbReference type="InterPro" id="IPR052358">
    <property type="entry name" value="Aro_Compnd_Degr_Hydrolases"/>
</dbReference>
<comment type="caution">
    <text evidence="2">The sequence shown here is derived from an EMBL/GenBank/DDBJ whole genome shotgun (WGS) entry which is preliminary data.</text>
</comment>
<dbReference type="InterPro" id="IPR006680">
    <property type="entry name" value="Amidohydro-rel"/>
</dbReference>
<protein>
    <submittedName>
        <fullName evidence="2">Amidohydrolase family protein</fullName>
    </submittedName>
</protein>
<organism evidence="2 3">
    <name type="scientific">Acuticoccus mangrovi</name>
    <dbReference type="NCBI Taxonomy" id="2796142"/>
    <lineage>
        <taxon>Bacteria</taxon>
        <taxon>Pseudomonadati</taxon>
        <taxon>Pseudomonadota</taxon>
        <taxon>Alphaproteobacteria</taxon>
        <taxon>Hyphomicrobiales</taxon>
        <taxon>Amorphaceae</taxon>
        <taxon>Acuticoccus</taxon>
    </lineage>
</organism>
<dbReference type="Proteomes" id="UP000609531">
    <property type="component" value="Unassembled WGS sequence"/>
</dbReference>
<accession>A0A934IKW0</accession>
<evidence type="ECO:0000313" key="2">
    <source>
        <dbReference type="EMBL" id="MBJ3774216.1"/>
    </source>
</evidence>
<evidence type="ECO:0000259" key="1">
    <source>
        <dbReference type="Pfam" id="PF04909"/>
    </source>
</evidence>